<evidence type="ECO:0000256" key="5">
    <source>
        <dbReference type="ARBA" id="ARBA00022801"/>
    </source>
</evidence>
<dbReference type="Proteomes" id="UP001595799">
    <property type="component" value="Unassembled WGS sequence"/>
</dbReference>
<comment type="similarity">
    <text evidence="1 7">Belongs to the endoribonuclease YbeY family.</text>
</comment>
<comment type="subcellular location">
    <subcellularLocation>
        <location evidence="7">Cytoplasm</location>
    </subcellularLocation>
</comment>
<keyword evidence="3 7" id="KW-0479">Metal-binding</keyword>
<evidence type="ECO:0000313" key="9">
    <source>
        <dbReference type="Proteomes" id="UP001595799"/>
    </source>
</evidence>
<dbReference type="SUPFAM" id="SSF55486">
    <property type="entry name" value="Metalloproteases ('zincins'), catalytic domain"/>
    <property type="match status" value="1"/>
</dbReference>
<comment type="cofactor">
    <cofactor evidence="7">
        <name>Zn(2+)</name>
        <dbReference type="ChEBI" id="CHEBI:29105"/>
    </cofactor>
    <text evidence="7">Binds 1 zinc ion.</text>
</comment>
<evidence type="ECO:0000256" key="3">
    <source>
        <dbReference type="ARBA" id="ARBA00022723"/>
    </source>
</evidence>
<dbReference type="Pfam" id="PF02130">
    <property type="entry name" value="YbeY"/>
    <property type="match status" value="1"/>
</dbReference>
<keyword evidence="4 7" id="KW-0255">Endonuclease</keyword>
<evidence type="ECO:0000256" key="2">
    <source>
        <dbReference type="ARBA" id="ARBA00022722"/>
    </source>
</evidence>
<keyword evidence="2 7" id="KW-0540">Nuclease</keyword>
<keyword evidence="5 7" id="KW-0378">Hydrolase</keyword>
<proteinExistence type="inferred from homology"/>
<evidence type="ECO:0000256" key="4">
    <source>
        <dbReference type="ARBA" id="ARBA00022759"/>
    </source>
</evidence>
<dbReference type="RefSeq" id="WP_382422283.1">
    <property type="nucleotide sequence ID" value="NZ_JBHSCW010000004.1"/>
</dbReference>
<feature type="binding site" evidence="7">
    <location>
        <position position="128"/>
    </location>
    <ligand>
        <name>Zn(2+)</name>
        <dbReference type="ChEBI" id="CHEBI:29105"/>
        <note>catalytic</note>
    </ligand>
</feature>
<feature type="binding site" evidence="7">
    <location>
        <position position="132"/>
    </location>
    <ligand>
        <name>Zn(2+)</name>
        <dbReference type="ChEBI" id="CHEBI:29105"/>
        <note>catalytic</note>
    </ligand>
</feature>
<dbReference type="HAMAP" id="MF_00009">
    <property type="entry name" value="Endoribonucl_YbeY"/>
    <property type="match status" value="1"/>
</dbReference>
<dbReference type="EMBL" id="JBHSCW010000004">
    <property type="protein sequence ID" value="MFC4351939.1"/>
    <property type="molecule type" value="Genomic_DNA"/>
</dbReference>
<evidence type="ECO:0000256" key="6">
    <source>
        <dbReference type="ARBA" id="ARBA00022833"/>
    </source>
</evidence>
<gene>
    <name evidence="7 8" type="primary">ybeY</name>
    <name evidence="8" type="ORF">ACFOW6_10335</name>
</gene>
<keyword evidence="6 7" id="KW-0862">Zinc</keyword>
<keyword evidence="7" id="KW-0698">rRNA processing</keyword>
<dbReference type="PANTHER" id="PTHR46986">
    <property type="entry name" value="ENDORIBONUCLEASE YBEY, CHLOROPLASTIC"/>
    <property type="match status" value="1"/>
</dbReference>
<reference evidence="9" key="1">
    <citation type="journal article" date="2019" name="Int. J. Syst. Evol. Microbiol.">
        <title>The Global Catalogue of Microorganisms (GCM) 10K type strain sequencing project: providing services to taxonomists for standard genome sequencing and annotation.</title>
        <authorList>
            <consortium name="The Broad Institute Genomics Platform"/>
            <consortium name="The Broad Institute Genome Sequencing Center for Infectious Disease"/>
            <person name="Wu L."/>
            <person name="Ma J."/>
        </authorList>
    </citation>
    <scope>NUCLEOTIDE SEQUENCE [LARGE SCALE GENOMIC DNA]</scope>
    <source>
        <strain evidence="9">CECT 8472</strain>
    </source>
</reference>
<dbReference type="EC" id="3.1.-.-" evidence="7"/>
<dbReference type="NCBIfam" id="TIGR00043">
    <property type="entry name" value="rRNA maturation RNase YbeY"/>
    <property type="match status" value="1"/>
</dbReference>
<keyword evidence="9" id="KW-1185">Reference proteome</keyword>
<comment type="function">
    <text evidence="7">Single strand-specific metallo-endoribonuclease involved in late-stage 70S ribosome quality control and in maturation of the 3' terminus of the 16S rRNA.</text>
</comment>
<evidence type="ECO:0000256" key="7">
    <source>
        <dbReference type="HAMAP-Rule" id="MF_00009"/>
    </source>
</evidence>
<dbReference type="InterPro" id="IPR023091">
    <property type="entry name" value="MetalPrtase_cat_dom_sf_prd"/>
</dbReference>
<dbReference type="Gene3D" id="3.40.390.30">
    <property type="entry name" value="Metalloproteases ('zincins'), catalytic domain"/>
    <property type="match status" value="1"/>
</dbReference>
<dbReference type="PANTHER" id="PTHR46986:SF1">
    <property type="entry name" value="ENDORIBONUCLEASE YBEY, CHLOROPLASTIC"/>
    <property type="match status" value="1"/>
</dbReference>
<keyword evidence="7" id="KW-0963">Cytoplasm</keyword>
<feature type="binding site" evidence="7">
    <location>
        <position position="138"/>
    </location>
    <ligand>
        <name>Zn(2+)</name>
        <dbReference type="ChEBI" id="CHEBI:29105"/>
        <note>catalytic</note>
    </ligand>
</feature>
<name>A0ABV8ULP8_9PROT</name>
<sequence>MTDEPPSPAGRPGSAREIDIIHENAAWQAALPEVDRLVRETVLVGLQHLEEDLEVCVVLGDDPLLQDLNRNFRDKDRATNVLSFPSDDLLPDGLRLLGDVVLSYETCAREAHEQDKSLADHTRHLTLHGVLHLLGYDHEAAEDAEEMEGLEVELLAGLGIANPYADGVLRTAGKDEP</sequence>
<protein>
    <recommendedName>
        <fullName evidence="7">Endoribonuclease YbeY</fullName>
        <ecNumber evidence="7">3.1.-.-</ecNumber>
    </recommendedName>
</protein>
<evidence type="ECO:0000256" key="1">
    <source>
        <dbReference type="ARBA" id="ARBA00010875"/>
    </source>
</evidence>
<keyword evidence="7" id="KW-0690">Ribosome biogenesis</keyword>
<dbReference type="PROSITE" id="PS01306">
    <property type="entry name" value="UPF0054"/>
    <property type="match status" value="1"/>
</dbReference>
<evidence type="ECO:0000313" key="8">
    <source>
        <dbReference type="EMBL" id="MFC4351939.1"/>
    </source>
</evidence>
<comment type="caution">
    <text evidence="8">The sequence shown here is derived from an EMBL/GenBank/DDBJ whole genome shotgun (WGS) entry which is preliminary data.</text>
</comment>
<dbReference type="InterPro" id="IPR002036">
    <property type="entry name" value="YbeY"/>
</dbReference>
<dbReference type="InterPro" id="IPR020549">
    <property type="entry name" value="YbeY_CS"/>
</dbReference>
<organism evidence="8 9">
    <name type="scientific">Fodinicurvata halophila</name>
    <dbReference type="NCBI Taxonomy" id="1419723"/>
    <lineage>
        <taxon>Bacteria</taxon>
        <taxon>Pseudomonadati</taxon>
        <taxon>Pseudomonadota</taxon>
        <taxon>Alphaproteobacteria</taxon>
        <taxon>Rhodospirillales</taxon>
        <taxon>Rhodovibrionaceae</taxon>
        <taxon>Fodinicurvata</taxon>
    </lineage>
</organism>
<accession>A0ABV8ULP8</accession>